<evidence type="ECO:0000256" key="1">
    <source>
        <dbReference type="ARBA" id="ARBA00004123"/>
    </source>
</evidence>
<dbReference type="InterPro" id="IPR007219">
    <property type="entry name" value="XnlR_reg_dom"/>
</dbReference>
<feature type="compositionally biased region" description="Basic and acidic residues" evidence="3">
    <location>
        <begin position="452"/>
        <end position="474"/>
    </location>
</feature>
<keyword evidence="2" id="KW-0539">Nucleus</keyword>
<comment type="caution">
    <text evidence="5">The sequence shown here is derived from an EMBL/GenBank/DDBJ whole genome shotgun (WGS) entry which is preliminary data.</text>
</comment>
<name>A0AAE8SU02_9PEZI</name>
<evidence type="ECO:0000256" key="3">
    <source>
        <dbReference type="SAM" id="MobiDB-lite"/>
    </source>
</evidence>
<protein>
    <recommendedName>
        <fullName evidence="4">Xylanolytic transcriptional activator regulatory domain-containing protein</fullName>
    </recommendedName>
</protein>
<evidence type="ECO:0000313" key="5">
    <source>
        <dbReference type="EMBL" id="SPO00337.1"/>
    </source>
</evidence>
<dbReference type="Pfam" id="PF04082">
    <property type="entry name" value="Fungal_trans"/>
    <property type="match status" value="1"/>
</dbReference>
<keyword evidence="6" id="KW-1185">Reference proteome</keyword>
<sequence>MPDDSGNHDLPNPLTILAHALEPYTVQGPSPHDVAPKAWFKKTFDRVYKRAEGGHAHPPINPQDIALVFIIMAQGTIFNIELPYFDPSVEDWLHLSERALVKGDILSNNMVAGLQTLLDKGRRGDNAWPLWGLVIRLIQAMGMHRDGDRWNLPRDVAKERRKVFWECNAADTFQAHCFSRPSAINPEHCDTAFPSEPLKPNGEKSYSIIWFELSQLSSEILNMAMKVRKPPYSDVVDLDRRLYVSAHGTLCAKLGLKRYSGEFEHNIPFSLRCRAALLATPSHYPQLETAIKASPEPSRRSLAISFQQTNLALNVSETIINLHRPYYAKALYDVDRDESPYKSSFYTVIERCGIIIAIVTDIHARFPAVSIRQWNFWHHVFNSSLCLGTLVMRDPSNVLSSFVLAQIDAAISLFTSLLQHGGHTPRHKSNLQWLVNLRSRALSKISEASSSQRDDPQRDIDSDRRSDGGYRDRHGEHEEDVEFLGWRTRLIERAGQCSRKTSRTIRPVESPTESLATDTANPPVGGSCLQDQLGIPGMAIRSESLPAGPLDLTNDMLHEFWDPMLLQDVFGPAQDQQNPFVASATRWDDAADAFQARP</sequence>
<evidence type="ECO:0000256" key="2">
    <source>
        <dbReference type="ARBA" id="ARBA00023242"/>
    </source>
</evidence>
<evidence type="ECO:0000313" key="6">
    <source>
        <dbReference type="Proteomes" id="UP001187682"/>
    </source>
</evidence>
<dbReference type="GO" id="GO:0003677">
    <property type="term" value="F:DNA binding"/>
    <property type="evidence" value="ECO:0007669"/>
    <property type="project" value="InterPro"/>
</dbReference>
<accession>A0AAE8SU02</accession>
<dbReference type="PANTHER" id="PTHR31001">
    <property type="entry name" value="UNCHARACTERIZED TRANSCRIPTIONAL REGULATORY PROTEIN"/>
    <property type="match status" value="1"/>
</dbReference>
<feature type="domain" description="Xylanolytic transcriptional activator regulatory" evidence="4">
    <location>
        <begin position="127"/>
        <end position="200"/>
    </location>
</feature>
<dbReference type="GO" id="GO:0008270">
    <property type="term" value="F:zinc ion binding"/>
    <property type="evidence" value="ECO:0007669"/>
    <property type="project" value="InterPro"/>
</dbReference>
<feature type="region of interest" description="Disordered" evidence="3">
    <location>
        <begin position="501"/>
        <end position="525"/>
    </location>
</feature>
<dbReference type="GO" id="GO:0005634">
    <property type="term" value="C:nucleus"/>
    <property type="evidence" value="ECO:0007669"/>
    <property type="project" value="UniProtKB-SubCell"/>
</dbReference>
<reference evidence="5" key="1">
    <citation type="submission" date="2018-03" db="EMBL/GenBank/DDBJ databases">
        <authorList>
            <person name="Guldener U."/>
        </authorList>
    </citation>
    <scope>NUCLEOTIDE SEQUENCE</scope>
</reference>
<dbReference type="PANTHER" id="PTHR31001:SF56">
    <property type="entry name" value="ZN(2)-C6 FUNGAL-TYPE DOMAIN-CONTAINING PROTEIN"/>
    <property type="match status" value="1"/>
</dbReference>
<evidence type="ECO:0000259" key="4">
    <source>
        <dbReference type="SMART" id="SM00906"/>
    </source>
</evidence>
<dbReference type="AlphaFoldDB" id="A0AAE8SU02"/>
<dbReference type="SMART" id="SM00906">
    <property type="entry name" value="Fungal_trans"/>
    <property type="match status" value="1"/>
</dbReference>
<dbReference type="Proteomes" id="UP001187682">
    <property type="component" value="Unassembled WGS sequence"/>
</dbReference>
<dbReference type="CDD" id="cd12148">
    <property type="entry name" value="fungal_TF_MHR"/>
    <property type="match status" value="1"/>
</dbReference>
<dbReference type="EMBL" id="ONZQ02000003">
    <property type="protein sequence ID" value="SPO00337.1"/>
    <property type="molecule type" value="Genomic_DNA"/>
</dbReference>
<organism evidence="5 6">
    <name type="scientific">Cephalotrichum gorgonifer</name>
    <dbReference type="NCBI Taxonomy" id="2041049"/>
    <lineage>
        <taxon>Eukaryota</taxon>
        <taxon>Fungi</taxon>
        <taxon>Dikarya</taxon>
        <taxon>Ascomycota</taxon>
        <taxon>Pezizomycotina</taxon>
        <taxon>Sordariomycetes</taxon>
        <taxon>Hypocreomycetidae</taxon>
        <taxon>Microascales</taxon>
        <taxon>Microascaceae</taxon>
        <taxon>Cephalotrichum</taxon>
    </lineage>
</organism>
<dbReference type="GO" id="GO:0006351">
    <property type="term" value="P:DNA-templated transcription"/>
    <property type="evidence" value="ECO:0007669"/>
    <property type="project" value="InterPro"/>
</dbReference>
<proteinExistence type="predicted"/>
<dbReference type="InterPro" id="IPR050613">
    <property type="entry name" value="Sec_Metabolite_Reg"/>
</dbReference>
<feature type="region of interest" description="Disordered" evidence="3">
    <location>
        <begin position="445"/>
        <end position="474"/>
    </location>
</feature>
<feature type="compositionally biased region" description="Polar residues" evidence="3">
    <location>
        <begin position="511"/>
        <end position="520"/>
    </location>
</feature>
<comment type="subcellular location">
    <subcellularLocation>
        <location evidence="1">Nucleus</location>
    </subcellularLocation>
</comment>
<gene>
    <name evidence="5" type="ORF">DNG_03182</name>
</gene>